<feature type="domain" description="D-isomer specific 2-hydroxyacid dehydrogenase NAD-binding" evidence="3">
    <location>
        <begin position="250"/>
        <end position="344"/>
    </location>
</feature>
<evidence type="ECO:0000259" key="3">
    <source>
        <dbReference type="Pfam" id="PF02826"/>
    </source>
</evidence>
<proteinExistence type="predicted"/>
<dbReference type="Pfam" id="PF02826">
    <property type="entry name" value="2-Hacid_dh_C"/>
    <property type="match status" value="2"/>
</dbReference>
<dbReference type="SUPFAM" id="SSF51735">
    <property type="entry name" value="NAD(P)-binding Rossmann-fold domains"/>
    <property type="match status" value="1"/>
</dbReference>
<dbReference type="PROSITE" id="PS00065">
    <property type="entry name" value="D_2_HYDROXYACID_DH_1"/>
    <property type="match status" value="1"/>
</dbReference>
<dbReference type="InterPro" id="IPR029752">
    <property type="entry name" value="D-isomer_DH_CS1"/>
</dbReference>
<keyword evidence="2" id="KW-0520">NAD</keyword>
<dbReference type="Proteomes" id="UP001345691">
    <property type="component" value="Unassembled WGS sequence"/>
</dbReference>
<dbReference type="InterPro" id="IPR036291">
    <property type="entry name" value="NAD(P)-bd_dom_sf"/>
</dbReference>
<protein>
    <recommendedName>
        <fullName evidence="3">D-isomer specific 2-hydroxyacid dehydrogenase NAD-binding domain-containing protein</fullName>
    </recommendedName>
</protein>
<evidence type="ECO:0000256" key="2">
    <source>
        <dbReference type="ARBA" id="ARBA00023027"/>
    </source>
</evidence>
<evidence type="ECO:0000313" key="4">
    <source>
        <dbReference type="EMBL" id="KAK5058995.1"/>
    </source>
</evidence>
<dbReference type="PANTHER" id="PTHR43333">
    <property type="entry name" value="2-HACID_DH_C DOMAIN-CONTAINING PROTEIN"/>
    <property type="match status" value="1"/>
</dbReference>
<dbReference type="InterPro" id="IPR006140">
    <property type="entry name" value="D-isomer_DH_NAD-bd"/>
</dbReference>
<reference evidence="4 5" key="1">
    <citation type="submission" date="2023-08" db="EMBL/GenBank/DDBJ databases">
        <title>Black Yeasts Isolated from many extreme environments.</title>
        <authorList>
            <person name="Coleine C."/>
            <person name="Stajich J.E."/>
            <person name="Selbmann L."/>
        </authorList>
    </citation>
    <scope>NUCLEOTIDE SEQUENCE [LARGE SCALE GENOMIC DNA]</scope>
    <source>
        <strain evidence="4 5">CCFEE 6328</strain>
    </source>
</reference>
<evidence type="ECO:0000256" key="1">
    <source>
        <dbReference type="ARBA" id="ARBA00023002"/>
    </source>
</evidence>
<comment type="caution">
    <text evidence="4">The sequence shown here is derived from an EMBL/GenBank/DDBJ whole genome shotgun (WGS) entry which is preliminary data.</text>
</comment>
<sequence length="384" mass="42774">MRSAELKVIQRLTAVTAHFSPGRATLGSTQGKDGLNQDNIIILYPGNPKLEVIGKLEAKFPGLKVHWQNVVPGSEPLPRDIWDNVTILWTFDIPEVTSLPKLRFVQMLSAGADHWAETSAYKDPNVIFCTANGAHPPQIAEWVIGTWLSHQHQFPKYAAYQKEGYWEPVHETPLFQDSWSLRMGILGYGAIGRQVAYVAKALGMDVVVFTAREKSTPESRKDDSYCVPGTGDPDGLIPSRWCHGPTRENIDNFLNQDLDILVICLPLTASTKNIISRPQFEILAKKKTFLSNVGRGGHVQTDDLIEALEKGMIRGAAMDVTNPEPLPKDHPLWKAPNLFITPHASWSSTNHFSRILDIFEHNLTALGNGNGDGFVNKLNKDQHY</sequence>
<dbReference type="PANTHER" id="PTHR43333:SF1">
    <property type="entry name" value="D-ISOMER SPECIFIC 2-HYDROXYACID DEHYDROGENASE NAD-BINDING DOMAIN-CONTAINING PROTEIN"/>
    <property type="match status" value="1"/>
</dbReference>
<dbReference type="Gene3D" id="3.40.50.720">
    <property type="entry name" value="NAD(P)-binding Rossmann-like Domain"/>
    <property type="match status" value="2"/>
</dbReference>
<accession>A0ABR0J8U8</accession>
<organism evidence="4 5">
    <name type="scientific">Exophiala sideris</name>
    <dbReference type="NCBI Taxonomy" id="1016849"/>
    <lineage>
        <taxon>Eukaryota</taxon>
        <taxon>Fungi</taxon>
        <taxon>Dikarya</taxon>
        <taxon>Ascomycota</taxon>
        <taxon>Pezizomycotina</taxon>
        <taxon>Eurotiomycetes</taxon>
        <taxon>Chaetothyriomycetidae</taxon>
        <taxon>Chaetothyriales</taxon>
        <taxon>Herpotrichiellaceae</taxon>
        <taxon>Exophiala</taxon>
    </lineage>
</organism>
<keyword evidence="1" id="KW-0560">Oxidoreductase</keyword>
<name>A0ABR0J8U8_9EURO</name>
<gene>
    <name evidence="4" type="ORF">LTR69_006282</name>
</gene>
<feature type="domain" description="D-isomer specific 2-hydroxyacid dehydrogenase NAD-binding" evidence="3">
    <location>
        <begin position="146"/>
        <end position="217"/>
    </location>
</feature>
<dbReference type="SUPFAM" id="SSF52283">
    <property type="entry name" value="Formate/glycerate dehydrogenase catalytic domain-like"/>
    <property type="match status" value="1"/>
</dbReference>
<keyword evidence="5" id="KW-1185">Reference proteome</keyword>
<dbReference type="CDD" id="cd12163">
    <property type="entry name" value="2-Hacid_dh_5"/>
    <property type="match status" value="1"/>
</dbReference>
<dbReference type="EMBL" id="JAVRRF010000013">
    <property type="protein sequence ID" value="KAK5058995.1"/>
    <property type="molecule type" value="Genomic_DNA"/>
</dbReference>
<evidence type="ECO:0000313" key="5">
    <source>
        <dbReference type="Proteomes" id="UP001345691"/>
    </source>
</evidence>